<evidence type="ECO:0000256" key="3">
    <source>
        <dbReference type="ARBA" id="ARBA00022692"/>
    </source>
</evidence>
<comment type="subcellular location">
    <subcellularLocation>
        <location evidence="1">Membrane</location>
        <topology evidence="1">Multi-pass membrane protein</topology>
    </subcellularLocation>
</comment>
<evidence type="ECO:0000256" key="2">
    <source>
        <dbReference type="ARBA" id="ARBA00022553"/>
    </source>
</evidence>
<organism evidence="11">
    <name type="scientific">Thrips palmi</name>
    <name type="common">Melon thrips</name>
    <dbReference type="NCBI Taxonomy" id="161013"/>
    <lineage>
        <taxon>Eukaryota</taxon>
        <taxon>Metazoa</taxon>
        <taxon>Ecdysozoa</taxon>
        <taxon>Arthropoda</taxon>
        <taxon>Hexapoda</taxon>
        <taxon>Insecta</taxon>
        <taxon>Pterygota</taxon>
        <taxon>Neoptera</taxon>
        <taxon>Paraneoptera</taxon>
        <taxon>Thysanoptera</taxon>
        <taxon>Terebrantia</taxon>
        <taxon>Thripoidea</taxon>
        <taxon>Thripidae</taxon>
        <taxon>Thrips</taxon>
    </lineage>
</organism>
<feature type="compositionally biased region" description="Low complexity" evidence="7">
    <location>
        <begin position="307"/>
        <end position="324"/>
    </location>
</feature>
<feature type="transmembrane region" description="Helical" evidence="8">
    <location>
        <begin position="170"/>
        <end position="189"/>
    </location>
</feature>
<dbReference type="KEGG" id="tpal:117653091"/>
<dbReference type="InterPro" id="IPR059081">
    <property type="entry name" value="PRRT3-4"/>
</dbReference>
<feature type="compositionally biased region" description="Low complexity" evidence="7">
    <location>
        <begin position="354"/>
        <end position="379"/>
    </location>
</feature>
<evidence type="ECO:0000256" key="8">
    <source>
        <dbReference type="SAM" id="Phobius"/>
    </source>
</evidence>
<dbReference type="GeneID" id="117653091"/>
<dbReference type="Proteomes" id="UP000515158">
    <property type="component" value="Unplaced"/>
</dbReference>
<evidence type="ECO:0000259" key="9">
    <source>
        <dbReference type="Pfam" id="PF25987"/>
    </source>
</evidence>
<keyword evidence="5 8" id="KW-1133">Transmembrane helix</keyword>
<accession>A0A6P9AA38</accession>
<feature type="transmembrane region" description="Helical" evidence="8">
    <location>
        <begin position="201"/>
        <end position="220"/>
    </location>
</feature>
<evidence type="ECO:0000256" key="7">
    <source>
        <dbReference type="SAM" id="MobiDB-lite"/>
    </source>
</evidence>
<dbReference type="InParanoid" id="A0A6P9AA38"/>
<evidence type="ECO:0000256" key="5">
    <source>
        <dbReference type="ARBA" id="ARBA00022989"/>
    </source>
</evidence>
<evidence type="ECO:0000256" key="1">
    <source>
        <dbReference type="ARBA" id="ARBA00004141"/>
    </source>
</evidence>
<keyword evidence="3 8" id="KW-0812">Transmembrane</keyword>
<evidence type="ECO:0000256" key="6">
    <source>
        <dbReference type="ARBA" id="ARBA00023136"/>
    </source>
</evidence>
<feature type="region of interest" description="Disordered" evidence="7">
    <location>
        <begin position="304"/>
        <end position="380"/>
    </location>
</feature>
<dbReference type="InterPro" id="IPR052836">
    <property type="entry name" value="PRRT_domain-containing"/>
</dbReference>
<dbReference type="PANTHER" id="PTHR35578:SF6">
    <property type="entry name" value="PROLINE-RICH TRANSMEMBRANE PROTEIN 4"/>
    <property type="match status" value="1"/>
</dbReference>
<keyword evidence="2" id="KW-0597">Phosphoprotein</keyword>
<reference evidence="11" key="1">
    <citation type="submission" date="2025-08" db="UniProtKB">
        <authorList>
            <consortium name="RefSeq"/>
        </authorList>
    </citation>
    <scope>IDENTIFICATION</scope>
    <source>
        <tissue evidence="11">Total insect</tissue>
    </source>
</reference>
<dbReference type="AlphaFoldDB" id="A0A6P9AA38"/>
<evidence type="ECO:0000313" key="10">
    <source>
        <dbReference type="Proteomes" id="UP000515158"/>
    </source>
</evidence>
<feature type="domain" description="Proline-rich transmembrane protein 3/4" evidence="9">
    <location>
        <begin position="48"/>
        <end position="228"/>
    </location>
</feature>
<dbReference type="OrthoDB" id="10066605at2759"/>
<feature type="transmembrane region" description="Helical" evidence="8">
    <location>
        <begin position="61"/>
        <end position="83"/>
    </location>
</feature>
<evidence type="ECO:0000256" key="4">
    <source>
        <dbReference type="ARBA" id="ARBA00022729"/>
    </source>
</evidence>
<evidence type="ECO:0000313" key="11">
    <source>
        <dbReference type="RefSeq" id="XP_034254355.1"/>
    </source>
</evidence>
<keyword evidence="4" id="KW-0732">Signal</keyword>
<keyword evidence="10" id="KW-1185">Reference proteome</keyword>
<protein>
    <submittedName>
        <fullName evidence="11">Uncharacterized protein LOC117653091</fullName>
    </submittedName>
</protein>
<gene>
    <name evidence="11" type="primary">LOC117653091</name>
</gene>
<dbReference type="RefSeq" id="XP_034254355.1">
    <property type="nucleotide sequence ID" value="XM_034398464.1"/>
</dbReference>
<proteinExistence type="predicted"/>
<feature type="region of interest" description="Disordered" evidence="7">
    <location>
        <begin position="393"/>
        <end position="414"/>
    </location>
</feature>
<sequence length="497" mass="52908">MATTPTVNASDEWTNASAASAATQQPPGVGWECSRVQLGHPVSLAVAPALDLLLNNMKLAFMLHVYGIACLFSVLATYTFFSLINLRSLISSRPFMTSINVFLCMLGASRAAYLMLDPYNLREVMPRIMGALLWDLAFPCLTSAFCLIQLAFLQLTKLKVGPRALREKTVPSLVIAIHFTFVLGINIILGFDESALPFKLLGETLFAVWACVLFASFVSLSGHVRRLLNRVPHGVLLQRDPSDCHAKGIMQLAMLAPYSNLASSVAAALVPTLLAPRLGQGDSGASRRSGPNLASQMARSLNANLNGSGADSGASSGTSAAASAAPPPVIKTEDVDAPTVMVRPATPTIMVCPGSRRGSTASLSRRGSSRRASSASLLRIAEEGSGPDCLVVDSSPSPTRRKKSLSWKGDDDVVSPAPEINQAFEATPSKSILKEAPAEDKTTAETKLLPTEPDNAIKKNTVLKARGQIFIPEGISGNRTHSLKTKIYWHVDMDVGA</sequence>
<dbReference type="Pfam" id="PF25987">
    <property type="entry name" value="PRRT3"/>
    <property type="match status" value="1"/>
</dbReference>
<name>A0A6P9AA38_THRPL</name>
<feature type="transmembrane region" description="Helical" evidence="8">
    <location>
        <begin position="136"/>
        <end position="158"/>
    </location>
</feature>
<feature type="transmembrane region" description="Helical" evidence="8">
    <location>
        <begin position="95"/>
        <end position="116"/>
    </location>
</feature>
<keyword evidence="6 8" id="KW-0472">Membrane</keyword>
<dbReference type="PANTHER" id="PTHR35578">
    <property type="entry name" value="PROLINE-RICH TRANSMEMBRANE PROTEIN 4-RELATED"/>
    <property type="match status" value="1"/>
</dbReference>